<evidence type="ECO:0000256" key="1">
    <source>
        <dbReference type="SAM" id="MobiDB-lite"/>
    </source>
</evidence>
<evidence type="ECO:0000313" key="4">
    <source>
        <dbReference type="Proteomes" id="UP001249076"/>
    </source>
</evidence>
<evidence type="ECO:0000313" key="5">
    <source>
        <dbReference type="Proteomes" id="UP001253458"/>
    </source>
</evidence>
<protein>
    <submittedName>
        <fullName evidence="2">Uncharacterized protein</fullName>
    </submittedName>
</protein>
<dbReference type="Proteomes" id="UP001253458">
    <property type="component" value="Unassembled WGS sequence"/>
</dbReference>
<evidence type="ECO:0000313" key="3">
    <source>
        <dbReference type="EMBL" id="MDR6836006.1"/>
    </source>
</evidence>
<organism evidence="2 5">
    <name type="scientific">Acidovorax delafieldii</name>
    <name type="common">Pseudomonas delafieldii</name>
    <dbReference type="NCBI Taxonomy" id="47920"/>
    <lineage>
        <taxon>Bacteria</taxon>
        <taxon>Pseudomonadati</taxon>
        <taxon>Pseudomonadota</taxon>
        <taxon>Betaproteobacteria</taxon>
        <taxon>Burkholderiales</taxon>
        <taxon>Comamonadaceae</taxon>
        <taxon>Acidovorax</taxon>
    </lineage>
</organism>
<reference evidence="2 4" key="1">
    <citation type="submission" date="2023-07" db="EMBL/GenBank/DDBJ databases">
        <title>Sorghum-associated microbial communities from plants grown in Nebraska, USA.</title>
        <authorList>
            <person name="Schachtman D."/>
        </authorList>
    </citation>
    <scope>NUCLEOTIDE SEQUENCE</scope>
    <source>
        <strain evidence="3 4">BE105</strain>
        <strain evidence="2">BE69</strain>
    </source>
</reference>
<name>A0AAJ2BSX6_ACIDE</name>
<sequence length="47" mass="5029">MPSCEQGDLSGSHTRSETEADKPPLRVRVQCTKATSGPRASRSNPAM</sequence>
<gene>
    <name evidence="2" type="ORF">J2W88_000826</name>
    <name evidence="3" type="ORF">J2W93_000827</name>
</gene>
<evidence type="ECO:0000313" key="2">
    <source>
        <dbReference type="EMBL" id="MDR6765568.1"/>
    </source>
</evidence>
<accession>A0AAJ2BSX6</accession>
<dbReference type="Proteomes" id="UP001249076">
    <property type="component" value="Unassembled WGS sequence"/>
</dbReference>
<comment type="caution">
    <text evidence="2">The sequence shown here is derived from an EMBL/GenBank/DDBJ whole genome shotgun (WGS) entry which is preliminary data.</text>
</comment>
<feature type="region of interest" description="Disordered" evidence="1">
    <location>
        <begin position="1"/>
        <end position="47"/>
    </location>
</feature>
<dbReference type="EMBL" id="JAVDTS010000001">
    <property type="protein sequence ID" value="MDR6836006.1"/>
    <property type="molecule type" value="Genomic_DNA"/>
</dbReference>
<dbReference type="EMBL" id="JAVDTL010000001">
    <property type="protein sequence ID" value="MDR6765568.1"/>
    <property type="molecule type" value="Genomic_DNA"/>
</dbReference>
<keyword evidence="4" id="KW-1185">Reference proteome</keyword>
<feature type="compositionally biased region" description="Basic and acidic residues" evidence="1">
    <location>
        <begin position="14"/>
        <end position="24"/>
    </location>
</feature>
<dbReference type="AlphaFoldDB" id="A0AAJ2BSX6"/>
<proteinExistence type="predicted"/>